<keyword evidence="9" id="KW-1185">Reference proteome</keyword>
<feature type="compositionally biased region" description="Acidic residues" evidence="6">
    <location>
        <begin position="1"/>
        <end position="10"/>
    </location>
</feature>
<reference evidence="8 9" key="1">
    <citation type="submission" date="2017-10" db="EMBL/GenBank/DDBJ databases">
        <title>A novel species of cold-tolerant Malassezia isolated from bats.</title>
        <authorList>
            <person name="Lorch J.M."/>
            <person name="Palmer J.M."/>
            <person name="Vanderwolf K.J."/>
            <person name="Schmidt K.Z."/>
            <person name="Verant M.L."/>
            <person name="Weller T.J."/>
            <person name="Blehert D.S."/>
        </authorList>
    </citation>
    <scope>NUCLEOTIDE SEQUENCE [LARGE SCALE GENOMIC DNA]</scope>
    <source>
        <strain evidence="8 9">NWHC:44797-103</strain>
    </source>
</reference>
<evidence type="ECO:0000313" key="8">
    <source>
        <dbReference type="EMBL" id="PKI83060.1"/>
    </source>
</evidence>
<dbReference type="OrthoDB" id="166375at2759"/>
<sequence length="494" mass="55753">MSEDGLDEELIALVDEGASSPPSRGALHQASRSGRPAPQLDDSSDDEGDAVETYPLEGIYKHEEDREWLLGMNELDREEVLAQRRDAISKRHQQAQLAAMVRSQQAAAGKSRQSKSSDVDRAKRHKRSHEDARKELEDLDDPFAESEDDVFRESDSEEEAPVSTKAAKLSELRKKRTERQRRRAPSDDDEPRRKTRRSRARSDSDSAYGSDSDYEARTFVRHSRTSEHPVLLAASDEPPSLELLNAIKLGRDQLERLVFMPNARDRIRGCFVRCSWGMREKPQGGKEPIYRVHQITDVQEREKCYDVSNDGSGRYFNTYLTFRWNGKDHTVDLRPISTQPISDSERARWVAAQNGNRVKFPEVWAVQDKQRQLEETLSASLTEEDVKAMVLKKRALRSAAEASGAQRPRSAPSPVSNVRYDEHAMAQINERNRREDRERIQGAERRAQQLKRAASKAKETVPRPDAAAAVSSALADAPSGTAVVANIDIDLGDF</sequence>
<feature type="domain" description="Plus3" evidence="7">
    <location>
        <begin position="238"/>
        <end position="378"/>
    </location>
</feature>
<dbReference type="EMBL" id="KZ454992">
    <property type="protein sequence ID" value="PKI83060.1"/>
    <property type="molecule type" value="Genomic_DNA"/>
</dbReference>
<dbReference type="Gene3D" id="3.90.70.200">
    <property type="entry name" value="Plus-3 domain"/>
    <property type="match status" value="1"/>
</dbReference>
<proteinExistence type="predicted"/>
<protein>
    <recommendedName>
        <fullName evidence="7">Plus3 domain-containing protein</fullName>
    </recommendedName>
</protein>
<evidence type="ECO:0000256" key="5">
    <source>
        <dbReference type="SAM" id="Coils"/>
    </source>
</evidence>
<keyword evidence="5" id="KW-0175">Coiled coil</keyword>
<feature type="region of interest" description="Disordered" evidence="6">
    <location>
        <begin position="399"/>
        <end position="421"/>
    </location>
</feature>
<feature type="region of interest" description="Disordered" evidence="6">
    <location>
        <begin position="86"/>
        <end position="212"/>
    </location>
</feature>
<dbReference type="PROSITE" id="PS51360">
    <property type="entry name" value="PLUS3"/>
    <property type="match status" value="1"/>
</dbReference>
<dbReference type="GO" id="GO:0003677">
    <property type="term" value="F:DNA binding"/>
    <property type="evidence" value="ECO:0007669"/>
    <property type="project" value="InterPro"/>
</dbReference>
<dbReference type="InterPro" id="IPR004343">
    <property type="entry name" value="Plus-3_dom"/>
</dbReference>
<keyword evidence="3" id="KW-0804">Transcription</keyword>
<keyword evidence="2" id="KW-0805">Transcription regulation</keyword>
<gene>
    <name evidence="8" type="ORF">MVES_003004</name>
</gene>
<evidence type="ECO:0000256" key="1">
    <source>
        <dbReference type="ARBA" id="ARBA00004123"/>
    </source>
</evidence>
<evidence type="ECO:0000256" key="2">
    <source>
        <dbReference type="ARBA" id="ARBA00023015"/>
    </source>
</evidence>
<dbReference type="PANTHER" id="PTHR13115:SF8">
    <property type="entry name" value="RNA POLYMERASE-ASSOCIATED PROTEIN RTF1 HOMOLOG"/>
    <property type="match status" value="1"/>
</dbReference>
<evidence type="ECO:0000256" key="4">
    <source>
        <dbReference type="ARBA" id="ARBA00023242"/>
    </source>
</evidence>
<dbReference type="SMART" id="SM00719">
    <property type="entry name" value="Plus3"/>
    <property type="match status" value="1"/>
</dbReference>
<dbReference type="SUPFAM" id="SSF159042">
    <property type="entry name" value="Plus3-like"/>
    <property type="match status" value="1"/>
</dbReference>
<accession>A0A2N1J931</accession>
<dbReference type="AlphaFoldDB" id="A0A2N1J931"/>
<evidence type="ECO:0000313" key="9">
    <source>
        <dbReference type="Proteomes" id="UP000232875"/>
    </source>
</evidence>
<dbReference type="InterPro" id="IPR036128">
    <property type="entry name" value="Plus3-like_sf"/>
</dbReference>
<dbReference type="GO" id="GO:1990269">
    <property type="term" value="F:RNA polymerase II C-terminal domain phosphoserine binding"/>
    <property type="evidence" value="ECO:0007669"/>
    <property type="project" value="TreeGrafter"/>
</dbReference>
<feature type="region of interest" description="Disordered" evidence="6">
    <location>
        <begin position="1"/>
        <end position="58"/>
    </location>
</feature>
<dbReference type="Proteomes" id="UP000232875">
    <property type="component" value="Unassembled WGS sequence"/>
</dbReference>
<name>A0A2N1J931_9BASI</name>
<feature type="compositionally biased region" description="Acidic residues" evidence="6">
    <location>
        <begin position="137"/>
        <end position="148"/>
    </location>
</feature>
<dbReference type="Pfam" id="PF03126">
    <property type="entry name" value="Plus-3"/>
    <property type="match status" value="1"/>
</dbReference>
<feature type="coiled-coil region" evidence="5">
    <location>
        <begin position="433"/>
        <end position="460"/>
    </location>
</feature>
<evidence type="ECO:0000259" key="7">
    <source>
        <dbReference type="PROSITE" id="PS51360"/>
    </source>
</evidence>
<evidence type="ECO:0000256" key="6">
    <source>
        <dbReference type="SAM" id="MobiDB-lite"/>
    </source>
</evidence>
<feature type="compositionally biased region" description="Basic residues" evidence="6">
    <location>
        <begin position="173"/>
        <end position="183"/>
    </location>
</feature>
<organism evidence="8 9">
    <name type="scientific">Malassezia vespertilionis</name>
    <dbReference type="NCBI Taxonomy" id="2020962"/>
    <lineage>
        <taxon>Eukaryota</taxon>
        <taxon>Fungi</taxon>
        <taxon>Dikarya</taxon>
        <taxon>Basidiomycota</taxon>
        <taxon>Ustilaginomycotina</taxon>
        <taxon>Malasseziomycetes</taxon>
        <taxon>Malasseziales</taxon>
        <taxon>Malasseziaceae</taxon>
        <taxon>Malassezia</taxon>
    </lineage>
</organism>
<comment type="subcellular location">
    <subcellularLocation>
        <location evidence="1">Nucleus</location>
    </subcellularLocation>
</comment>
<evidence type="ECO:0000256" key="3">
    <source>
        <dbReference type="ARBA" id="ARBA00023163"/>
    </source>
</evidence>
<keyword evidence="4" id="KW-0539">Nucleus</keyword>
<dbReference type="GO" id="GO:0016593">
    <property type="term" value="C:Cdc73/Paf1 complex"/>
    <property type="evidence" value="ECO:0007669"/>
    <property type="project" value="TreeGrafter"/>
</dbReference>
<dbReference type="STRING" id="2020962.A0A2N1J931"/>
<dbReference type="PANTHER" id="PTHR13115">
    <property type="entry name" value="RNA POLYMERASE-ASSOCIATED PROTEIN RTF1 HOMOLOG"/>
    <property type="match status" value="1"/>
</dbReference>